<gene>
    <name evidence="2" type="ORF">GGGHDLIA_00049</name>
</gene>
<feature type="region of interest" description="Disordered" evidence="1">
    <location>
        <begin position="742"/>
        <end position="763"/>
    </location>
</feature>
<name>A0A7G9YHS5_9EURY</name>
<dbReference type="EMBL" id="MT631265">
    <property type="protein sequence ID" value="QNO47559.1"/>
    <property type="molecule type" value="Genomic_DNA"/>
</dbReference>
<evidence type="ECO:0000313" key="2">
    <source>
        <dbReference type="EMBL" id="QNO47559.1"/>
    </source>
</evidence>
<reference evidence="2" key="1">
    <citation type="submission" date="2020-06" db="EMBL/GenBank/DDBJ databases">
        <title>Unique genomic features of the anaerobic methanotrophic archaea.</title>
        <authorList>
            <person name="Chadwick G.L."/>
            <person name="Skennerton C.T."/>
            <person name="Laso-Perez R."/>
            <person name="Leu A.O."/>
            <person name="Speth D.R."/>
            <person name="Yu H."/>
            <person name="Morgan-Lang C."/>
            <person name="Hatzenpichler R."/>
            <person name="Goudeau D."/>
            <person name="Malmstrom R."/>
            <person name="Brazelton W.J."/>
            <person name="Woyke T."/>
            <person name="Hallam S.J."/>
            <person name="Tyson G.W."/>
            <person name="Wegener G."/>
            <person name="Boetius A."/>
            <person name="Orphan V."/>
        </authorList>
    </citation>
    <scope>NUCLEOTIDE SEQUENCE</scope>
</reference>
<proteinExistence type="predicted"/>
<dbReference type="InterPro" id="IPR007555">
    <property type="entry name" value="DUF499"/>
</dbReference>
<evidence type="ECO:0000256" key="1">
    <source>
        <dbReference type="SAM" id="MobiDB-lite"/>
    </source>
</evidence>
<dbReference type="AlphaFoldDB" id="A0A7G9YHS5"/>
<accession>A0A7G9YHS5</accession>
<protein>
    <submittedName>
        <fullName evidence="2">Uncharacterized protein</fullName>
    </submittedName>
</protein>
<dbReference type="Pfam" id="PF04465">
    <property type="entry name" value="DUF499"/>
    <property type="match status" value="1"/>
</dbReference>
<organism evidence="2">
    <name type="scientific">Candidatus Methanogaster sp. ANME-2c ERB4</name>
    <dbReference type="NCBI Taxonomy" id="2759911"/>
    <lineage>
        <taxon>Archaea</taxon>
        <taxon>Methanobacteriati</taxon>
        <taxon>Methanobacteriota</taxon>
        <taxon>Stenosarchaea group</taxon>
        <taxon>Methanomicrobia</taxon>
        <taxon>Methanosarcinales</taxon>
        <taxon>ANME-2 cluster</taxon>
        <taxon>Candidatus Methanogasteraceae</taxon>
        <taxon>Candidatus Methanogaster</taxon>
    </lineage>
</organism>
<sequence>MRSFHTIAVPHRDILEGRLTMDVFAADLWEVYKGRGPDEYKDGEQFFRQTYQTEGLKNILAIVEKRLMGMGGDPVIQIQTPFGGGKTHTLIAMYHKADQWNARKVVIVGTPMSTSDTPWGMLEEQLTGRIDRFAAQVSPGRESTYELLSENQPVLILMDEVLEYVTKAAAVTVGESTLAAQTIAFMQELTEVAGTLEKVALVITLPASAMEHYDESAEKLFEQLKKVVGRVEKIYTPVQDHEITHVIGQRLFSRIDPDGAGEVIGDFMEYATRESILPAGTEPSEYRKRFESSYPFLPEVVDVLYHRWGSFPGFQRTRGVLRLLALITDSLKDKSVPYISLADFDLNDSKIRRELVKFAGPEYDSIIAADITGMESGSKKIDMLLGDAHKGLKLGTRAVTTVFLYSFSGGAEKGATMGEIKRNATTTENPASVVAEAVEQLKRRLFYLQHQTGKYYFDNVHNLNRTLLIRMENIGDAEIVESERELLKNNISGITMKVFVWQELNTDIPDTTDLKLIILRERDDEFMKDTMNMRENTPRVNRNTLFFLTPLESERTGFYNLLKRGIAYRLISDDKTLNLSGEQNKEIKAELKKIEGGLNEALRRYYRLLAIPGKDEFKEQDLGIPTYGEAKKIDDLVYEKLRTAGEVLERIAPRVIKERYLKDAKFVLTEQLYQSSARTPGEFRIVDRVVWENGISEGVCEGLFGLGELDDEKPVCRFFGKSPSVALSGSEAIIREDLCNTQEEETDSGRGYLTGTDNTDEAEPCIVDSGTVPPIDPEQTVSGKESVRKKIHLKFTIPKGKVAGIMGVMNLLQSNFGRLEIELLAEGGEISESDYDTKIEEAFRQLEIKLNNSA</sequence>